<dbReference type="Proteomes" id="UP001500393">
    <property type="component" value="Unassembled WGS sequence"/>
</dbReference>
<dbReference type="InterPro" id="IPR036318">
    <property type="entry name" value="FAD-bd_PCMH-like_sf"/>
</dbReference>
<keyword evidence="2" id="KW-0560">Oxidoreductase</keyword>
<dbReference type="PANTHER" id="PTHR11748:SF111">
    <property type="entry name" value="D-LACTATE DEHYDROGENASE, MITOCHONDRIAL-RELATED"/>
    <property type="match status" value="1"/>
</dbReference>
<sequence length="138" mass="14928">MLVVGFDVVSRSWVAGDSGVEVLPLLDGELLLDEASRGEVSQDAGRYLSQTPQAVLRPGSVNDVQAMIRFCRKHEITVAARGLANTTHGQGLVGGLLIDMRSLNTIHEIHEDRAVVDAGADWLQLTTAATREASPRRR</sequence>
<feature type="domain" description="FAD-binding PCMH-type" evidence="3">
    <location>
        <begin position="48"/>
        <end position="138"/>
    </location>
</feature>
<dbReference type="InterPro" id="IPR006094">
    <property type="entry name" value="Oxid_FAD_bind_N"/>
</dbReference>
<evidence type="ECO:0000256" key="1">
    <source>
        <dbReference type="ARBA" id="ARBA00008000"/>
    </source>
</evidence>
<dbReference type="EMBL" id="BAAAOS010000017">
    <property type="protein sequence ID" value="GAA1563661.1"/>
    <property type="molecule type" value="Genomic_DNA"/>
</dbReference>
<dbReference type="InterPro" id="IPR016167">
    <property type="entry name" value="FAD-bd_PCMH_sub1"/>
</dbReference>
<keyword evidence="5" id="KW-1185">Reference proteome</keyword>
<gene>
    <name evidence="4" type="ORF">GCM10009789_15980</name>
</gene>
<evidence type="ECO:0000313" key="4">
    <source>
        <dbReference type="EMBL" id="GAA1563661.1"/>
    </source>
</evidence>
<proteinExistence type="inferred from homology"/>
<dbReference type="Gene3D" id="3.30.43.10">
    <property type="entry name" value="Uridine Diphospho-n-acetylenolpyruvylglucosamine Reductase, domain 2"/>
    <property type="match status" value="1"/>
</dbReference>
<name>A0ABP4NNZ6_9ACTN</name>
<dbReference type="PROSITE" id="PS51387">
    <property type="entry name" value="FAD_PCMH"/>
    <property type="match status" value="1"/>
</dbReference>
<dbReference type="InterPro" id="IPR016169">
    <property type="entry name" value="FAD-bd_PCMH_sub2"/>
</dbReference>
<evidence type="ECO:0000313" key="5">
    <source>
        <dbReference type="Proteomes" id="UP001500393"/>
    </source>
</evidence>
<dbReference type="Gene3D" id="3.30.465.10">
    <property type="match status" value="1"/>
</dbReference>
<reference evidence="5" key="1">
    <citation type="journal article" date="2019" name="Int. J. Syst. Evol. Microbiol.">
        <title>The Global Catalogue of Microorganisms (GCM) 10K type strain sequencing project: providing services to taxonomists for standard genome sequencing and annotation.</title>
        <authorList>
            <consortium name="The Broad Institute Genomics Platform"/>
            <consortium name="The Broad Institute Genome Sequencing Center for Infectious Disease"/>
            <person name="Wu L."/>
            <person name="Ma J."/>
        </authorList>
    </citation>
    <scope>NUCLEOTIDE SEQUENCE [LARGE SCALE GENOMIC DNA]</scope>
    <source>
        <strain evidence="5">JCM 14969</strain>
    </source>
</reference>
<dbReference type="Pfam" id="PF01565">
    <property type="entry name" value="FAD_binding_4"/>
    <property type="match status" value="1"/>
</dbReference>
<organism evidence="4 5">
    <name type="scientific">Kribbella sancticallisti</name>
    <dbReference type="NCBI Taxonomy" id="460087"/>
    <lineage>
        <taxon>Bacteria</taxon>
        <taxon>Bacillati</taxon>
        <taxon>Actinomycetota</taxon>
        <taxon>Actinomycetes</taxon>
        <taxon>Propionibacteriales</taxon>
        <taxon>Kribbellaceae</taxon>
        <taxon>Kribbella</taxon>
    </lineage>
</organism>
<comment type="caution">
    <text evidence="4">The sequence shown here is derived from an EMBL/GenBank/DDBJ whole genome shotgun (WGS) entry which is preliminary data.</text>
</comment>
<dbReference type="PANTHER" id="PTHR11748">
    <property type="entry name" value="D-LACTATE DEHYDROGENASE"/>
    <property type="match status" value="1"/>
</dbReference>
<accession>A0ABP4NNZ6</accession>
<dbReference type="InterPro" id="IPR016166">
    <property type="entry name" value="FAD-bd_PCMH"/>
</dbReference>
<protein>
    <recommendedName>
        <fullName evidence="3">FAD-binding PCMH-type domain-containing protein</fullName>
    </recommendedName>
</protein>
<dbReference type="SUPFAM" id="SSF56176">
    <property type="entry name" value="FAD-binding/transporter-associated domain-like"/>
    <property type="match status" value="1"/>
</dbReference>
<comment type="similarity">
    <text evidence="1">Belongs to the FAD-binding oxidoreductase/transferase type 4 family.</text>
</comment>
<evidence type="ECO:0000259" key="3">
    <source>
        <dbReference type="PROSITE" id="PS51387"/>
    </source>
</evidence>
<evidence type="ECO:0000256" key="2">
    <source>
        <dbReference type="ARBA" id="ARBA00023002"/>
    </source>
</evidence>